<evidence type="ECO:0000256" key="2">
    <source>
        <dbReference type="ARBA" id="ARBA00022475"/>
    </source>
</evidence>
<evidence type="ECO:0000313" key="10">
    <source>
        <dbReference type="EMBL" id="AZS23796.1"/>
    </source>
</evidence>
<evidence type="ECO:0000313" key="11">
    <source>
        <dbReference type="EMBL" id="MBF4371779.1"/>
    </source>
</evidence>
<keyword evidence="6 8" id="KW-1278">Translocase</keyword>
<evidence type="ECO:0000313" key="12">
    <source>
        <dbReference type="EMBL" id="MBT2919877.1"/>
    </source>
</evidence>
<comment type="catalytic activity">
    <reaction evidence="8">
        <text>an R-cob(III)alamin(out) + ATP + H2O = an R-cob(III)alamin(in) + ADP + phosphate + H(+)</text>
        <dbReference type="Rhea" id="RHEA:17873"/>
        <dbReference type="ChEBI" id="CHEBI:15377"/>
        <dbReference type="ChEBI" id="CHEBI:15378"/>
        <dbReference type="ChEBI" id="CHEBI:30616"/>
        <dbReference type="ChEBI" id="CHEBI:43474"/>
        <dbReference type="ChEBI" id="CHEBI:140785"/>
        <dbReference type="ChEBI" id="CHEBI:456216"/>
        <dbReference type="EC" id="7.6.2.8"/>
    </reaction>
</comment>
<dbReference type="Pfam" id="PF00005">
    <property type="entry name" value="ABC_tran"/>
    <property type="match status" value="1"/>
</dbReference>
<evidence type="ECO:0000256" key="8">
    <source>
        <dbReference type="HAMAP-Rule" id="MF_01005"/>
    </source>
</evidence>
<reference evidence="12" key="4">
    <citation type="submission" date="2021-05" db="EMBL/GenBank/DDBJ databases">
        <authorList>
            <person name="Kalatzis P.G."/>
            <person name="Castillo D."/>
            <person name="D'Alvise P."/>
            <person name="Middelboe M."/>
            <person name="Gram L."/>
        </authorList>
    </citation>
    <scope>NUCLEOTIDE SEQUENCE</scope>
    <source>
        <strain evidence="12">90-11-286</strain>
    </source>
</reference>
<dbReference type="NCBIfam" id="NF002981">
    <property type="entry name" value="PRK03695.1"/>
    <property type="match status" value="1"/>
</dbReference>
<dbReference type="Proteomes" id="UP000256923">
    <property type="component" value="Chromosome 1"/>
</dbReference>
<dbReference type="Proteomes" id="UP000726136">
    <property type="component" value="Unassembled WGS sequence"/>
</dbReference>
<dbReference type="GO" id="GO:0005886">
    <property type="term" value="C:plasma membrane"/>
    <property type="evidence" value="ECO:0007669"/>
    <property type="project" value="UniProtKB-SubCell"/>
</dbReference>
<evidence type="ECO:0000256" key="1">
    <source>
        <dbReference type="ARBA" id="ARBA00022448"/>
    </source>
</evidence>
<dbReference type="InterPro" id="IPR003439">
    <property type="entry name" value="ABC_transporter-like_ATP-bd"/>
</dbReference>
<dbReference type="GeneID" id="83860072"/>
<comment type="subunit">
    <text evidence="8">The complex is composed of two ATP-binding proteins (BtuD), two transmembrane proteins (BtuC) and a solute-binding protein (BtuF).</text>
</comment>
<reference evidence="10 14" key="2">
    <citation type="submission" date="2018-12" db="EMBL/GenBank/DDBJ databases">
        <title>Characterization and Draft Genome of Vibrio anguillarum J360 Marine Pathogen Isolated from an Outbreak in Lumpfish (Cyclopterus lumpus).</title>
        <authorList>
            <person name="Vasquez J.I."/>
            <person name="Cao T."/>
            <person name="Chakraborty S."/>
            <person name="Gnanagobal H."/>
            <person name="Wescot J."/>
            <person name="Boyce D."/>
            <person name="Santander J."/>
        </authorList>
    </citation>
    <scope>NUCLEOTIDE SEQUENCE [LARGE SCALE GENOMIC DNA]</scope>
    <source>
        <strain evidence="10 14">J360</strain>
    </source>
</reference>
<evidence type="ECO:0000313" key="14">
    <source>
        <dbReference type="Proteomes" id="UP000256923"/>
    </source>
</evidence>
<dbReference type="SUPFAM" id="SSF52540">
    <property type="entry name" value="P-loop containing nucleoside triphosphate hydrolases"/>
    <property type="match status" value="1"/>
</dbReference>
<dbReference type="InterPro" id="IPR003593">
    <property type="entry name" value="AAA+_ATPase"/>
</dbReference>
<name>A0A191W4H1_VIBAN</name>
<keyword evidence="7 8" id="KW-0472">Membrane</keyword>
<evidence type="ECO:0000256" key="6">
    <source>
        <dbReference type="ARBA" id="ARBA00022967"/>
    </source>
</evidence>
<dbReference type="GO" id="GO:0005524">
    <property type="term" value="F:ATP binding"/>
    <property type="evidence" value="ECO:0007669"/>
    <property type="project" value="UniProtKB-KW"/>
</dbReference>
<keyword evidence="15" id="KW-1185">Reference proteome</keyword>
<dbReference type="STRING" id="55601.AA407_06015"/>
<feature type="domain" description="ABC transporter" evidence="9">
    <location>
        <begin position="2"/>
        <end position="236"/>
    </location>
</feature>
<reference evidence="11 15" key="3">
    <citation type="journal article" date="2021" name="PeerJ">
        <title>Analysis of 44 Vibrio anguillarum genomes reveals high genetic diversity.</title>
        <authorList>
            <person name="Hansen M.J."/>
            <person name="Dalsgaard I."/>
        </authorList>
    </citation>
    <scope>NUCLEOTIDE SEQUENCE [LARGE SCALE GENOMIC DNA]</scope>
    <source>
        <strain evidence="11 15">040915-1/1B</strain>
    </source>
</reference>
<comment type="function">
    <text evidence="8">Part of the ABC transporter complex BtuCDF involved in vitamin B12 import. Responsible for energy coupling to the transport system.</text>
</comment>
<comment type="subcellular location">
    <subcellularLocation>
        <location evidence="8">Cell membrane</location>
        <topology evidence="8">Peripheral membrane protein</topology>
    </subcellularLocation>
</comment>
<gene>
    <name evidence="8 10" type="primary">btuD</name>
    <name evidence="10" type="ORF">DYL72_01145</name>
    <name evidence="11" type="ORF">EAY46_01565</name>
    <name evidence="12" type="ORF">PL14_14450</name>
</gene>
<sequence length="251" mass="27412">MIHVNSLQVSSRLLPLSFTCQAGEVLHVIGPNGSGKSTLLSALAGVTESQGEVYIGDLQLSSASLEALSLHRAYLSQNDKPVFNVDVYQYLALAIPSCADLHSQVVNQAVVHLTQRLNIQDKLHRSIHQLSGGEWQRVRLAGICLQIWPTLNPYAQLLILDEPAAPLDIAQEGLLYRLIEEVAQQGIAVVMANHDLNRTLRHADRALLLQDGVLQSSGSVEQVLESQALSAAFQTQVKQVVVEGKPYLIFD</sequence>
<comment type="similarity">
    <text evidence="8">Belongs to the ABC transporter superfamily. Vitamin B12 importer (TC 3.A.1.13.1) family.</text>
</comment>
<dbReference type="Proteomes" id="UP000078309">
    <property type="component" value="Unassembled WGS sequence"/>
</dbReference>
<dbReference type="PANTHER" id="PTHR42734">
    <property type="entry name" value="METAL TRANSPORT SYSTEM ATP-BINDING PROTEIN TM_0124-RELATED"/>
    <property type="match status" value="1"/>
</dbReference>
<organism evidence="10 14">
    <name type="scientific">Vibrio anguillarum</name>
    <name type="common">Listonella anguillarum</name>
    <dbReference type="NCBI Taxonomy" id="55601"/>
    <lineage>
        <taxon>Bacteria</taxon>
        <taxon>Pseudomonadati</taxon>
        <taxon>Pseudomonadota</taxon>
        <taxon>Gammaproteobacteria</taxon>
        <taxon>Vibrionales</taxon>
        <taxon>Vibrionaceae</taxon>
        <taxon>Vibrio</taxon>
    </lineage>
</organism>
<dbReference type="PROSITE" id="PS50893">
    <property type="entry name" value="ABC_TRANSPORTER_2"/>
    <property type="match status" value="1"/>
</dbReference>
<keyword evidence="1 8" id="KW-0813">Transport</keyword>
<evidence type="ECO:0000313" key="15">
    <source>
        <dbReference type="Proteomes" id="UP000726136"/>
    </source>
</evidence>
<keyword evidence="3" id="KW-0997">Cell inner membrane</keyword>
<dbReference type="EC" id="7.6.2.8" evidence="8"/>
<keyword evidence="2 8" id="KW-1003">Cell membrane</keyword>
<dbReference type="FunFam" id="3.40.50.300:FF:000462">
    <property type="entry name" value="Vitamin B12 import ATP-binding protein BtuD"/>
    <property type="match status" value="1"/>
</dbReference>
<keyword evidence="4 8" id="KW-0547">Nucleotide-binding</keyword>
<dbReference type="InterPro" id="IPR050153">
    <property type="entry name" value="Metal_Ion_Import_ABC"/>
</dbReference>
<dbReference type="SMART" id="SM00382">
    <property type="entry name" value="AAA"/>
    <property type="match status" value="1"/>
</dbReference>
<evidence type="ECO:0000313" key="13">
    <source>
        <dbReference type="Proteomes" id="UP000078309"/>
    </source>
</evidence>
<proteinExistence type="inferred from homology"/>
<dbReference type="InterPro" id="IPR027417">
    <property type="entry name" value="P-loop_NTPase"/>
</dbReference>
<dbReference type="OrthoDB" id="5292475at2"/>
<keyword evidence="5 8" id="KW-0067">ATP-binding</keyword>
<dbReference type="AlphaFoldDB" id="A0A191W4H1"/>
<evidence type="ECO:0000259" key="9">
    <source>
        <dbReference type="PROSITE" id="PS50893"/>
    </source>
</evidence>
<dbReference type="PANTHER" id="PTHR42734:SF18">
    <property type="entry name" value="VITAMIN B12 IMPORT ATP-BINDING PROTEIN BTUD"/>
    <property type="match status" value="1"/>
</dbReference>
<dbReference type="EMBL" id="CP034672">
    <property type="protein sequence ID" value="AZS23796.1"/>
    <property type="molecule type" value="Genomic_DNA"/>
</dbReference>
<feature type="binding site" evidence="8">
    <location>
        <begin position="30"/>
        <end position="37"/>
    </location>
    <ligand>
        <name>ATP</name>
        <dbReference type="ChEBI" id="CHEBI:30616"/>
    </ligand>
</feature>
<protein>
    <recommendedName>
        <fullName evidence="8">Vitamin B12 import ATP-binding protein BtuD</fullName>
        <ecNumber evidence="8">7.6.2.8</ecNumber>
    </recommendedName>
    <alternativeName>
        <fullName evidence="8">Vitamin B12-transporting ATPase</fullName>
    </alternativeName>
</protein>
<evidence type="ECO:0000256" key="4">
    <source>
        <dbReference type="ARBA" id="ARBA00022741"/>
    </source>
</evidence>
<accession>A0A191W4H1</accession>
<reference evidence="12 13" key="1">
    <citation type="journal article" date="2017" name="J. Fish Dis.">
        <title>Comparative assessment of Vibrio virulence in marine fish larvae.</title>
        <authorList>
            <person name="Ronneseth A."/>
            <person name="Castillo D."/>
            <person name="D'Alvise P."/>
            <person name="Tonnesen O."/>
            <person name="Haugland G."/>
            <person name="Grotkjaer T."/>
            <person name="Engell-Sorensen K."/>
            <person name="Norremark L."/>
            <person name="Bergh O."/>
            <person name="Wergeland H.I."/>
            <person name="Gram L."/>
        </authorList>
    </citation>
    <scope>NUCLEOTIDE SEQUENCE [LARGE SCALE GENOMIC DNA]</scope>
    <source>
        <strain evidence="12 13">90-11-286</strain>
    </source>
</reference>
<dbReference type="EMBL" id="RDPI01000002">
    <property type="protein sequence ID" value="MBF4371779.1"/>
    <property type="molecule type" value="Genomic_DNA"/>
</dbReference>
<dbReference type="InterPro" id="IPR023693">
    <property type="entry name" value="ABC_transptr_BtuD"/>
</dbReference>
<dbReference type="GO" id="GO:0015420">
    <property type="term" value="F:ABC-type vitamin B12 transporter activity"/>
    <property type="evidence" value="ECO:0007669"/>
    <property type="project" value="UniProtKB-UniRule"/>
</dbReference>
<dbReference type="Gene3D" id="3.40.50.300">
    <property type="entry name" value="P-loop containing nucleotide triphosphate hydrolases"/>
    <property type="match status" value="1"/>
</dbReference>
<dbReference type="GO" id="GO:0016887">
    <property type="term" value="F:ATP hydrolysis activity"/>
    <property type="evidence" value="ECO:0007669"/>
    <property type="project" value="InterPro"/>
</dbReference>
<dbReference type="RefSeq" id="WP_010318604.1">
    <property type="nucleotide sequence ID" value="NZ_CP011464.1"/>
</dbReference>
<dbReference type="EMBL" id="JAHGUI010000061">
    <property type="protein sequence ID" value="MBT2919877.1"/>
    <property type="molecule type" value="Genomic_DNA"/>
</dbReference>
<evidence type="ECO:0000256" key="5">
    <source>
        <dbReference type="ARBA" id="ARBA00022840"/>
    </source>
</evidence>
<evidence type="ECO:0000256" key="7">
    <source>
        <dbReference type="ARBA" id="ARBA00023136"/>
    </source>
</evidence>
<evidence type="ECO:0000256" key="3">
    <source>
        <dbReference type="ARBA" id="ARBA00022519"/>
    </source>
</evidence>
<dbReference type="HAMAP" id="MF_01005">
    <property type="entry name" value="BtuD"/>
    <property type="match status" value="1"/>
</dbReference>
<keyword evidence="10" id="KW-0378">Hydrolase</keyword>